<dbReference type="GeneID" id="111480846"/>
<dbReference type="Gene3D" id="3.30.70.2510">
    <property type="match status" value="1"/>
</dbReference>
<keyword evidence="2" id="KW-0819">tRNA processing</keyword>
<dbReference type="OrthoDB" id="1938688at2759"/>
<dbReference type="InterPro" id="IPR039894">
    <property type="entry name" value="Pus10-like"/>
</dbReference>
<reference evidence="6" key="1">
    <citation type="submission" date="2025-08" db="UniProtKB">
        <authorList>
            <consortium name="RefSeq"/>
        </authorList>
    </citation>
    <scope>IDENTIFICATION</scope>
    <source>
        <tissue evidence="6">Young leaves</tissue>
    </source>
</reference>
<dbReference type="GO" id="GO:0160148">
    <property type="term" value="F:tRNA pseudouridine(55) synthase activity"/>
    <property type="evidence" value="ECO:0007669"/>
    <property type="project" value="UniProtKB-EC"/>
</dbReference>
<dbReference type="AlphaFoldDB" id="A0A6J1IXL0"/>
<protein>
    <recommendedName>
        <fullName evidence="1">tRNA pseudouridine(55) synthase</fullName>
        <ecNumber evidence="1">5.4.99.25</ecNumber>
    </recommendedName>
</protein>
<evidence type="ECO:0000256" key="1">
    <source>
        <dbReference type="ARBA" id="ARBA00012787"/>
    </source>
</evidence>
<proteinExistence type="predicted"/>
<dbReference type="PANTHER" id="PTHR21568:SF0">
    <property type="entry name" value="TRNA PSEUDOURIDINE SYNTHASE PUS10"/>
    <property type="match status" value="1"/>
</dbReference>
<evidence type="ECO:0000259" key="4">
    <source>
        <dbReference type="Pfam" id="PF21238"/>
    </source>
</evidence>
<evidence type="ECO:0000256" key="3">
    <source>
        <dbReference type="ARBA" id="ARBA00023235"/>
    </source>
</evidence>
<dbReference type="RefSeq" id="XP_022981811.1">
    <property type="nucleotide sequence ID" value="XM_023126043.1"/>
</dbReference>
<feature type="domain" description="Pus10-like C-terminal" evidence="4">
    <location>
        <begin position="98"/>
        <end position="149"/>
    </location>
</feature>
<dbReference type="InterPro" id="IPR048741">
    <property type="entry name" value="Pus10-like_C"/>
</dbReference>
<accession>A0A6J1IXL0</accession>
<evidence type="ECO:0000313" key="5">
    <source>
        <dbReference type="Proteomes" id="UP000504608"/>
    </source>
</evidence>
<evidence type="ECO:0000256" key="2">
    <source>
        <dbReference type="ARBA" id="ARBA00022694"/>
    </source>
</evidence>
<dbReference type="PANTHER" id="PTHR21568">
    <property type="entry name" value="TRNA PSEUDOURIDINE SYNTHASE PUS10"/>
    <property type="match status" value="1"/>
</dbReference>
<gene>
    <name evidence="6" type="primary">LOC111480846</name>
</gene>
<dbReference type="KEGG" id="cmax:111480846"/>
<dbReference type="GO" id="GO:0031119">
    <property type="term" value="P:tRNA pseudouridine synthesis"/>
    <property type="evidence" value="ECO:0007669"/>
    <property type="project" value="TreeGrafter"/>
</dbReference>
<organism evidence="5 6">
    <name type="scientific">Cucurbita maxima</name>
    <name type="common">Pumpkin</name>
    <name type="synonym">Winter squash</name>
    <dbReference type="NCBI Taxonomy" id="3661"/>
    <lineage>
        <taxon>Eukaryota</taxon>
        <taxon>Viridiplantae</taxon>
        <taxon>Streptophyta</taxon>
        <taxon>Embryophyta</taxon>
        <taxon>Tracheophyta</taxon>
        <taxon>Spermatophyta</taxon>
        <taxon>Magnoliopsida</taxon>
        <taxon>eudicotyledons</taxon>
        <taxon>Gunneridae</taxon>
        <taxon>Pentapetalae</taxon>
        <taxon>rosids</taxon>
        <taxon>fabids</taxon>
        <taxon>Cucurbitales</taxon>
        <taxon>Cucurbitaceae</taxon>
        <taxon>Cucurbiteae</taxon>
        <taxon>Cucurbita</taxon>
    </lineage>
</organism>
<sequence length="161" mass="17988">MQDCKSSSGGFRIRLTYSHPKASNGNDNSIKRNQNGCKMTKIAGNDEPSDISNCNANSVVDDCFNPSQEAEFPQEKIGEPYHWAQIVIGLLYTWIVSYSRNVSQTRWVVGGERMGEASVEEILGNNILPLCRGDSYKFHAAGREDLDVLEILFHSSDKWLA</sequence>
<keyword evidence="3" id="KW-0413">Isomerase</keyword>
<dbReference type="Proteomes" id="UP000504608">
    <property type="component" value="Unplaced"/>
</dbReference>
<keyword evidence="5" id="KW-1185">Reference proteome</keyword>
<dbReference type="Pfam" id="PF21238">
    <property type="entry name" value="Pus10_C"/>
    <property type="match status" value="1"/>
</dbReference>
<evidence type="ECO:0000313" key="6">
    <source>
        <dbReference type="RefSeq" id="XP_022981811.1"/>
    </source>
</evidence>
<dbReference type="EC" id="5.4.99.25" evidence="1"/>
<name>A0A6J1IXL0_CUCMA</name>